<sequence length="221" mass="24672">MNLTDNLLGETWYWVAWAVWIPLFARSVWRAPWKRLGDSEQSNLWLGMVVLLVLLWSLKAGVKPGLTLHLLGANVFALAFGPHLAFIGLCLVTLGITLNGAAGSFAYGANALLLAALPVFLSYQLFRMFSTILPKHFFIYIFVNGFLAAALVILGVGLVSSGVLGFAGVYAWDYLFDEYFPYYFLLAFSEAWLSGMIITLFVVYRPQWVVSFDDSRYLSGK</sequence>
<evidence type="ECO:0000256" key="2">
    <source>
        <dbReference type="ARBA" id="ARBA00022448"/>
    </source>
</evidence>
<proteinExistence type="predicted"/>
<keyword evidence="6 7" id="KW-0472">Membrane</keyword>
<evidence type="ECO:0000256" key="3">
    <source>
        <dbReference type="ARBA" id="ARBA00022475"/>
    </source>
</evidence>
<keyword evidence="2" id="KW-0813">Transport</keyword>
<evidence type="ECO:0000256" key="5">
    <source>
        <dbReference type="ARBA" id="ARBA00022989"/>
    </source>
</evidence>
<evidence type="ECO:0000256" key="7">
    <source>
        <dbReference type="SAM" id="Phobius"/>
    </source>
</evidence>
<comment type="subcellular location">
    <subcellularLocation>
        <location evidence="1">Cell membrane</location>
        <topology evidence="1">Multi-pass membrane protein</topology>
    </subcellularLocation>
</comment>
<dbReference type="OrthoDB" id="5297929at2"/>
<dbReference type="Pfam" id="PF01891">
    <property type="entry name" value="CbiM"/>
    <property type="match status" value="1"/>
</dbReference>
<feature type="transmembrane region" description="Helical" evidence="7">
    <location>
        <begin position="12"/>
        <end position="29"/>
    </location>
</feature>
<evidence type="ECO:0000313" key="9">
    <source>
        <dbReference type="Proteomes" id="UP000187526"/>
    </source>
</evidence>
<evidence type="ECO:0000256" key="4">
    <source>
        <dbReference type="ARBA" id="ARBA00022692"/>
    </source>
</evidence>
<keyword evidence="3" id="KW-1003">Cell membrane</keyword>
<reference evidence="8 9" key="1">
    <citation type="submission" date="2016-10" db="EMBL/GenBank/DDBJ databases">
        <title>Alkaliphiles isolated from bioreactors.</title>
        <authorList>
            <person name="Salah Z."/>
            <person name="Rout S.P."/>
            <person name="Humphreys P.N."/>
        </authorList>
    </citation>
    <scope>NUCLEOTIDE SEQUENCE [LARGE SCALE GENOMIC DNA]</scope>
    <source>
        <strain evidence="8 9">ZS02</strain>
    </source>
</reference>
<gene>
    <name evidence="8" type="ORF">BJN45_04710</name>
</gene>
<dbReference type="Gene3D" id="1.10.1760.20">
    <property type="match status" value="1"/>
</dbReference>
<dbReference type="GO" id="GO:0000041">
    <property type="term" value="P:transition metal ion transport"/>
    <property type="evidence" value="ECO:0007669"/>
    <property type="project" value="InterPro"/>
</dbReference>
<evidence type="ECO:0000256" key="1">
    <source>
        <dbReference type="ARBA" id="ARBA00004651"/>
    </source>
</evidence>
<evidence type="ECO:0000256" key="6">
    <source>
        <dbReference type="ARBA" id="ARBA00023136"/>
    </source>
</evidence>
<dbReference type="AlphaFoldDB" id="A0A1R1I708"/>
<dbReference type="STRING" id="418702.BJN45_04710"/>
<feature type="transmembrane region" description="Helical" evidence="7">
    <location>
        <begin position="104"/>
        <end position="125"/>
    </location>
</feature>
<feature type="transmembrane region" description="Helical" evidence="7">
    <location>
        <begin position="137"/>
        <end position="170"/>
    </location>
</feature>
<comment type="caution">
    <text evidence="8">The sequence shown here is derived from an EMBL/GenBank/DDBJ whole genome shotgun (WGS) entry which is preliminary data.</text>
</comment>
<feature type="transmembrane region" description="Helical" evidence="7">
    <location>
        <begin position="44"/>
        <end position="62"/>
    </location>
</feature>
<feature type="transmembrane region" description="Helical" evidence="7">
    <location>
        <begin position="74"/>
        <end position="98"/>
    </location>
</feature>
<organism evidence="8 9">
    <name type="scientific">Azonexus hydrophilus</name>
    <dbReference type="NCBI Taxonomy" id="418702"/>
    <lineage>
        <taxon>Bacteria</taxon>
        <taxon>Pseudomonadati</taxon>
        <taxon>Pseudomonadota</taxon>
        <taxon>Betaproteobacteria</taxon>
        <taxon>Rhodocyclales</taxon>
        <taxon>Azonexaceae</taxon>
        <taxon>Azonexus</taxon>
    </lineage>
</organism>
<feature type="transmembrane region" description="Helical" evidence="7">
    <location>
        <begin position="182"/>
        <end position="204"/>
    </location>
</feature>
<dbReference type="Proteomes" id="UP000187526">
    <property type="component" value="Unassembled WGS sequence"/>
</dbReference>
<keyword evidence="9" id="KW-1185">Reference proteome</keyword>
<evidence type="ECO:0008006" key="10">
    <source>
        <dbReference type="Google" id="ProtNLM"/>
    </source>
</evidence>
<keyword evidence="5 7" id="KW-1133">Transmembrane helix</keyword>
<dbReference type="RefSeq" id="WP_076092659.1">
    <property type="nucleotide sequence ID" value="NZ_MTHD01000002.1"/>
</dbReference>
<dbReference type="InterPro" id="IPR002751">
    <property type="entry name" value="CbiM/NikMN"/>
</dbReference>
<accession>A0A1R1I708</accession>
<evidence type="ECO:0000313" key="8">
    <source>
        <dbReference type="EMBL" id="OMG54533.1"/>
    </source>
</evidence>
<protein>
    <recommendedName>
        <fullName evidence="10">Energy-coupling factor ABC transporter permease</fullName>
    </recommendedName>
</protein>
<name>A0A1R1I708_9RHOO</name>
<keyword evidence="4 7" id="KW-0812">Transmembrane</keyword>
<dbReference type="GO" id="GO:0005886">
    <property type="term" value="C:plasma membrane"/>
    <property type="evidence" value="ECO:0007669"/>
    <property type="project" value="UniProtKB-SubCell"/>
</dbReference>
<dbReference type="EMBL" id="MTHD01000002">
    <property type="protein sequence ID" value="OMG54533.1"/>
    <property type="molecule type" value="Genomic_DNA"/>
</dbReference>